<evidence type="ECO:0000256" key="4">
    <source>
        <dbReference type="ARBA" id="ARBA00022723"/>
    </source>
</evidence>
<accession>A0A6A6FBV6</accession>
<dbReference type="CDD" id="cd21538">
    <property type="entry name" value="SPOC_TFIIS"/>
    <property type="match status" value="1"/>
</dbReference>
<feature type="compositionally biased region" description="Acidic residues" evidence="7">
    <location>
        <begin position="55"/>
        <end position="64"/>
    </location>
</feature>
<dbReference type="EMBL" id="ML992679">
    <property type="protein sequence ID" value="KAF2210793.1"/>
    <property type="molecule type" value="Genomic_DNA"/>
</dbReference>
<feature type="region of interest" description="Disordered" evidence="7">
    <location>
        <begin position="451"/>
        <end position="565"/>
    </location>
</feature>
<comment type="function">
    <text evidence="1">Negative regulator of transcription elongation.</text>
</comment>
<evidence type="ECO:0000256" key="3">
    <source>
        <dbReference type="ARBA" id="ARBA00021616"/>
    </source>
</evidence>
<dbReference type="GO" id="GO:0031440">
    <property type="term" value="P:regulation of mRNA 3'-end processing"/>
    <property type="evidence" value="ECO:0007669"/>
    <property type="project" value="TreeGrafter"/>
</dbReference>
<feature type="region of interest" description="Disordered" evidence="7">
    <location>
        <begin position="718"/>
        <end position="800"/>
    </location>
</feature>
<proteinExistence type="inferred from homology"/>
<feature type="region of interest" description="Disordered" evidence="7">
    <location>
        <begin position="1"/>
        <end position="65"/>
    </location>
</feature>
<feature type="compositionally biased region" description="Basic and acidic residues" evidence="7">
    <location>
        <begin position="177"/>
        <end position="195"/>
    </location>
</feature>
<dbReference type="InterPro" id="IPR019786">
    <property type="entry name" value="Zinc_finger_PHD-type_CS"/>
</dbReference>
<organism evidence="9 10">
    <name type="scientific">Cercospora zeae-maydis SCOH1-5</name>
    <dbReference type="NCBI Taxonomy" id="717836"/>
    <lineage>
        <taxon>Eukaryota</taxon>
        <taxon>Fungi</taxon>
        <taxon>Dikarya</taxon>
        <taxon>Ascomycota</taxon>
        <taxon>Pezizomycotina</taxon>
        <taxon>Dothideomycetes</taxon>
        <taxon>Dothideomycetidae</taxon>
        <taxon>Mycosphaerellales</taxon>
        <taxon>Mycosphaerellaceae</taxon>
        <taxon>Cercospora</taxon>
    </lineage>
</organism>
<dbReference type="InterPro" id="IPR055499">
    <property type="entry name" value="DUF7071"/>
</dbReference>
<evidence type="ECO:0000256" key="6">
    <source>
        <dbReference type="ARBA" id="ARBA00022833"/>
    </source>
</evidence>
<dbReference type="GO" id="GO:0006362">
    <property type="term" value="P:transcription elongation by RNA polymerase I"/>
    <property type="evidence" value="ECO:0007669"/>
    <property type="project" value="TreeGrafter"/>
</dbReference>
<feature type="compositionally biased region" description="Low complexity" evidence="7">
    <location>
        <begin position="276"/>
        <end position="293"/>
    </location>
</feature>
<keyword evidence="4" id="KW-0479">Metal-binding</keyword>
<gene>
    <name evidence="9" type="ORF">CERZMDRAFT_106634</name>
</gene>
<dbReference type="OrthoDB" id="79252at2759"/>
<keyword evidence="5" id="KW-0863">Zinc-finger</keyword>
<dbReference type="Pfam" id="PF23257">
    <property type="entry name" value="DUF7071"/>
    <property type="match status" value="1"/>
</dbReference>
<dbReference type="GO" id="GO:0031564">
    <property type="term" value="P:transcription antitermination"/>
    <property type="evidence" value="ECO:0007669"/>
    <property type="project" value="TreeGrafter"/>
</dbReference>
<feature type="compositionally biased region" description="Basic and acidic residues" evidence="7">
    <location>
        <begin position="39"/>
        <end position="54"/>
    </location>
</feature>
<dbReference type="Proteomes" id="UP000799539">
    <property type="component" value="Unassembled WGS sequence"/>
</dbReference>
<sequence>MSDEPRRSGRATKGQHKNASSSPAPNVKPGRGNKPKSNKTSERESELQRQHDGADDGEEEEEEEVIRCICGNDNPKDKRAFIGCDACTVWQHNVCMGVHDDEDDVPEHYFCEECRPQEHLETVQAMRRGEKIWETRNKIFNNEKKMSKSRKSKAKNGEDFRPGWLKKDVPPEPADLQADREPEAEQETQEKKETIETQEPQEPQEIQETQETQENQQTPAVTASVEVGSAPSHANGNESSPEAGNKRKRNVAKHDETAPDEGSTRPSRQEKRRKPSAAPGKAPPASNATAADSNTALVSIDELPQNRRRAAQALAEIITTAVRDRIKSDFKMPKGETAESLGARHGARIEYAAHMNFEGNLQAYNTQCRALFANLKKNQVLVQRLLNGSLSADEISTMSSSDMASEDLQRQRAEMKEMLDRQATVDQPEGPRYAQDHKGYHLIEGGATTAPSVQAADSKPVAQSASPPQVAKSPLAVDTSKHPTTDRRSSSQQFDMNNIWAKTANSPTLPAAQGGPARPAQASTRRRSSVHRPQAPPNGAKDDPDVDRMLQDNDDADPQTEGGGSAVVWRGKVVQTSEDSAPVVNAQFVAGRDLQPATLWQDLLPRMLSIDGRLQISKAEDYLCGLRWSSSSDVSVLQLTPGENVEAFNSVFDYFHSRERYAVVEKDKPAMVKDLYIIPVEAGEALPGHVEMLEHCTLSKPVQERTMLATLIIARAPDSPVKDAGPQQALANGHLPPHVRQSIGGPAGSPLNAQHSNLSPPNHAHAQSAHGGTPAFPPNPYGPQAQHHTPAMPSAQQQPHANPLVSQILGDLQYAPTARLIFNSAPNISTDQLQNLRAILEDDVNARTDLEALSRRLYAGGR</sequence>
<evidence type="ECO:0000256" key="2">
    <source>
        <dbReference type="ARBA" id="ARBA00011050"/>
    </source>
</evidence>
<feature type="compositionally biased region" description="Polar residues" evidence="7">
    <location>
        <begin position="751"/>
        <end position="760"/>
    </location>
</feature>
<feature type="compositionally biased region" description="Polar residues" evidence="7">
    <location>
        <begin position="232"/>
        <end position="242"/>
    </location>
</feature>
<dbReference type="Pfam" id="PF07744">
    <property type="entry name" value="SPOC"/>
    <property type="match status" value="1"/>
</dbReference>
<reference evidence="9" key="1">
    <citation type="journal article" date="2020" name="Stud. Mycol.">
        <title>101 Dothideomycetes genomes: a test case for predicting lifestyles and emergence of pathogens.</title>
        <authorList>
            <person name="Haridas S."/>
            <person name="Albert R."/>
            <person name="Binder M."/>
            <person name="Bloem J."/>
            <person name="Labutti K."/>
            <person name="Salamov A."/>
            <person name="Andreopoulos B."/>
            <person name="Baker S."/>
            <person name="Barry K."/>
            <person name="Bills G."/>
            <person name="Bluhm B."/>
            <person name="Cannon C."/>
            <person name="Castanera R."/>
            <person name="Culley D."/>
            <person name="Daum C."/>
            <person name="Ezra D."/>
            <person name="Gonzalez J."/>
            <person name="Henrissat B."/>
            <person name="Kuo A."/>
            <person name="Liang C."/>
            <person name="Lipzen A."/>
            <person name="Lutzoni F."/>
            <person name="Magnuson J."/>
            <person name="Mondo S."/>
            <person name="Nolan M."/>
            <person name="Ohm R."/>
            <person name="Pangilinan J."/>
            <person name="Park H.-J."/>
            <person name="Ramirez L."/>
            <person name="Alfaro M."/>
            <person name="Sun H."/>
            <person name="Tritt A."/>
            <person name="Yoshinaga Y."/>
            <person name="Zwiers L.-H."/>
            <person name="Turgeon B."/>
            <person name="Goodwin S."/>
            <person name="Spatafora J."/>
            <person name="Crous P."/>
            <person name="Grigoriev I."/>
        </authorList>
    </citation>
    <scope>NUCLEOTIDE SEQUENCE</scope>
    <source>
        <strain evidence="9">SCOH1-5</strain>
    </source>
</reference>
<feature type="compositionally biased region" description="Low complexity" evidence="7">
    <location>
        <begin position="510"/>
        <end position="522"/>
    </location>
</feature>
<feature type="compositionally biased region" description="Low complexity" evidence="7">
    <location>
        <begin position="197"/>
        <end position="220"/>
    </location>
</feature>
<evidence type="ECO:0000256" key="1">
    <source>
        <dbReference type="ARBA" id="ARBA00002311"/>
    </source>
</evidence>
<feature type="compositionally biased region" description="Basic and acidic residues" evidence="7">
    <location>
        <begin position="479"/>
        <end position="489"/>
    </location>
</feature>
<dbReference type="SMART" id="SM00249">
    <property type="entry name" value="PHD"/>
    <property type="match status" value="1"/>
</dbReference>
<dbReference type="InterPro" id="IPR013083">
    <property type="entry name" value="Znf_RING/FYVE/PHD"/>
</dbReference>
<dbReference type="SMART" id="SM00510">
    <property type="entry name" value="TFS2M"/>
    <property type="match status" value="1"/>
</dbReference>
<keyword evidence="6" id="KW-0862">Zinc</keyword>
<dbReference type="GO" id="GO:0008270">
    <property type="term" value="F:zinc ion binding"/>
    <property type="evidence" value="ECO:0007669"/>
    <property type="project" value="UniProtKB-KW"/>
</dbReference>
<name>A0A6A6FBV6_9PEZI</name>
<dbReference type="InterPro" id="IPR012921">
    <property type="entry name" value="SPOC_C"/>
</dbReference>
<dbReference type="InterPro" id="IPR011011">
    <property type="entry name" value="Znf_FYVE_PHD"/>
</dbReference>
<dbReference type="GO" id="GO:0001139">
    <property type="term" value="F:RNA polymerase II complex recruiting activity"/>
    <property type="evidence" value="ECO:0007669"/>
    <property type="project" value="TreeGrafter"/>
</dbReference>
<dbReference type="GO" id="GO:0000977">
    <property type="term" value="F:RNA polymerase II transcription regulatory region sequence-specific DNA binding"/>
    <property type="evidence" value="ECO:0007669"/>
    <property type="project" value="TreeGrafter"/>
</dbReference>
<dbReference type="InterPro" id="IPR003618">
    <property type="entry name" value="TFIIS_cen_dom"/>
</dbReference>
<dbReference type="SUPFAM" id="SSF46942">
    <property type="entry name" value="Elongation factor TFIIS domain 2"/>
    <property type="match status" value="1"/>
</dbReference>
<evidence type="ECO:0000313" key="10">
    <source>
        <dbReference type="Proteomes" id="UP000799539"/>
    </source>
</evidence>
<dbReference type="PANTHER" id="PTHR11477:SF11">
    <property type="entry name" value="TRANSCRIPTION FACTOR BYE1"/>
    <property type="match status" value="1"/>
</dbReference>
<dbReference type="PANTHER" id="PTHR11477">
    <property type="entry name" value="TRANSCRIPTION FACTOR S-II ZINC FINGER DOMAIN-CONTAINING PROTEIN"/>
    <property type="match status" value="1"/>
</dbReference>
<evidence type="ECO:0000259" key="8">
    <source>
        <dbReference type="PROSITE" id="PS51321"/>
    </source>
</evidence>
<keyword evidence="10" id="KW-1185">Reference proteome</keyword>
<feature type="compositionally biased region" description="Basic and acidic residues" evidence="7">
    <location>
        <begin position="540"/>
        <end position="551"/>
    </location>
</feature>
<feature type="domain" description="TFIIS central" evidence="8">
    <location>
        <begin position="322"/>
        <end position="431"/>
    </location>
</feature>
<evidence type="ECO:0000256" key="5">
    <source>
        <dbReference type="ARBA" id="ARBA00022771"/>
    </source>
</evidence>
<dbReference type="Pfam" id="PF07500">
    <property type="entry name" value="TFIIS_M"/>
    <property type="match status" value="1"/>
</dbReference>
<dbReference type="PROSITE" id="PS01359">
    <property type="entry name" value="ZF_PHD_1"/>
    <property type="match status" value="1"/>
</dbReference>
<feature type="compositionally biased region" description="Basic and acidic residues" evidence="7">
    <location>
        <begin position="155"/>
        <end position="170"/>
    </location>
</feature>
<dbReference type="GO" id="GO:0005634">
    <property type="term" value="C:nucleus"/>
    <property type="evidence" value="ECO:0007669"/>
    <property type="project" value="TreeGrafter"/>
</dbReference>
<dbReference type="GO" id="GO:0006368">
    <property type="term" value="P:transcription elongation by RNA polymerase II"/>
    <property type="evidence" value="ECO:0007669"/>
    <property type="project" value="TreeGrafter"/>
</dbReference>
<feature type="region of interest" description="Disordered" evidence="7">
    <location>
        <begin position="143"/>
        <end position="293"/>
    </location>
</feature>
<protein>
    <recommendedName>
        <fullName evidence="3">Transcription factor BYE1</fullName>
    </recommendedName>
</protein>
<dbReference type="AlphaFoldDB" id="A0A6A6FBV6"/>
<dbReference type="Pfam" id="PF20826">
    <property type="entry name" value="PHD_5"/>
    <property type="match status" value="1"/>
</dbReference>
<evidence type="ECO:0000313" key="9">
    <source>
        <dbReference type="EMBL" id="KAF2210793.1"/>
    </source>
</evidence>
<dbReference type="Gene3D" id="3.30.40.10">
    <property type="entry name" value="Zinc/RING finger domain, C3HC4 (zinc finger)"/>
    <property type="match status" value="1"/>
</dbReference>
<dbReference type="InterPro" id="IPR036575">
    <property type="entry name" value="TFIIS_cen_dom_sf"/>
</dbReference>
<dbReference type="SUPFAM" id="SSF57903">
    <property type="entry name" value="FYVE/PHD zinc finger"/>
    <property type="match status" value="1"/>
</dbReference>
<dbReference type="Gene3D" id="1.10.472.30">
    <property type="entry name" value="Transcription elongation factor S-II, central domain"/>
    <property type="match status" value="1"/>
</dbReference>
<dbReference type="InterPro" id="IPR001965">
    <property type="entry name" value="Znf_PHD"/>
</dbReference>
<comment type="similarity">
    <text evidence="2">Belongs to the BYE1 family.</text>
</comment>
<dbReference type="PROSITE" id="PS51321">
    <property type="entry name" value="TFIIS_CENTRAL"/>
    <property type="match status" value="1"/>
</dbReference>
<evidence type="ECO:0000256" key="7">
    <source>
        <dbReference type="SAM" id="MobiDB-lite"/>
    </source>
</evidence>